<evidence type="ECO:0000313" key="3">
    <source>
        <dbReference type="Proteomes" id="UP001189429"/>
    </source>
</evidence>
<feature type="region of interest" description="Disordered" evidence="1">
    <location>
        <begin position="1005"/>
        <end position="1061"/>
    </location>
</feature>
<protein>
    <recommendedName>
        <fullName evidence="4">RNA-directed RNA polymerase</fullName>
    </recommendedName>
</protein>
<sequence>MKRAHSIAMETVETVEGLREEHKQLVEMHESGVQEPLYMSVGIMFAIGATGSRCRGRRLRHSDRTMEIETGSSWQLMLPWSGSPSPDSFGASTPRDEGVAMSDGEEEGPWEHEMIRQPSAVADWLVAPETKSAASPSAVPTAVESPSKPSGSLSGSVELGEGSQHDQMMSRLLDRLDRHKEIAQSDSLAATAGSPTAAPEASVQHPEVEALVRGLDDSFKDVRVMAKEKLNAFSPSVSWTIPSGIKTPVAPSMAAKRHKNRSTVVSAIREMTRLKQLDGNHMAEEMLLMGTMIDRSMIEAPADWINYKTTELAMWRMHGIERAFEHAKQRSDWKPPNGAKQEWKSESTLMCRRSRTAQEKAVRGRANAAARSSTALTTGCHDRLRDTEWGSANEWAMSHELPRRISERVLQRHRKAQDLRMHASDDESAFERLALRRLGMRLYLHRTTTRERRIYEKMALPPRQVDETDIANTRAYTDPSIRASIDQLLKEMKRRSMKVPSVPRGSRYLRLTVMLMSFGWSPAICHGALENIICNLHGPPSRGQLAHGLVPPSFAEVAFIYWVSMDEFASLALVSEDESTIMATVKEIARPRLTEVGLDMHMDGPGDAIPLSLGATIAEKPHRLTAAGDKVRNVIGATRALLARGHATSQELSRTVGSWVWSAMRCRSAFCPLDSRYTFATKYGGDQGRHELWESALNAQWSETAFAADASETGLGAAEIEASWAEVKAEVDRQRRIQQLRDMARDDEEEEMLSGDALECLKRSFPQVTGESEVPPQRWMADVFAGYGGFGGKVRSERQCETPFVDSALDPRRDLMDPSFVEVVCQAILNGLFFLVHMARRVREGNALAQAAISMRVARMAASAGFSPENPGAPLIWGLPEMIKLMDQEGAFAVEIAHCAFGAKWPKPTGPLANAAAQKDLDCLCSARAKLARQAIDARELGIHDWHLCRSPMRWFRELLVLCDSMATAGAARKIKGLPRPLMTQLRKIGAITLATGARLTLRWTPTDMNPADGPSRGESVGSAEVTKTKAEQKKDVLDSKHPFERDHETPKQTSGMDRPVNKISFEDDKLERPLRLLIHATQDDANVRYIKEVEPFVREVHRKPLPFSSPGERDITVAAELDRRCFAERAPLNKGTMLHHGLMHINPEWKSEMPNALRALHSWERHQETWEEGLASVDAIYYISREAVQRGHADEGMVFLLAYDCYLREQDWLQLKAEDVHVSYRDQADPRSINAAILLGRRHRGESVKTYR</sequence>
<feature type="region of interest" description="Disordered" evidence="1">
    <location>
        <begin position="76"/>
        <end position="110"/>
    </location>
</feature>
<feature type="region of interest" description="Disordered" evidence="1">
    <location>
        <begin position="131"/>
        <end position="166"/>
    </location>
</feature>
<evidence type="ECO:0008006" key="4">
    <source>
        <dbReference type="Google" id="ProtNLM"/>
    </source>
</evidence>
<organism evidence="2 3">
    <name type="scientific">Prorocentrum cordatum</name>
    <dbReference type="NCBI Taxonomy" id="2364126"/>
    <lineage>
        <taxon>Eukaryota</taxon>
        <taxon>Sar</taxon>
        <taxon>Alveolata</taxon>
        <taxon>Dinophyceae</taxon>
        <taxon>Prorocentrales</taxon>
        <taxon>Prorocentraceae</taxon>
        <taxon>Prorocentrum</taxon>
    </lineage>
</organism>
<gene>
    <name evidence="2" type="ORF">PCOR1329_LOCUS73255</name>
</gene>
<keyword evidence="3" id="KW-1185">Reference proteome</keyword>
<dbReference type="Proteomes" id="UP001189429">
    <property type="component" value="Unassembled WGS sequence"/>
</dbReference>
<name>A0ABN9X4A9_9DINO</name>
<proteinExistence type="predicted"/>
<dbReference type="EMBL" id="CAUYUJ010019849">
    <property type="protein sequence ID" value="CAK0894126.1"/>
    <property type="molecule type" value="Genomic_DNA"/>
</dbReference>
<evidence type="ECO:0000256" key="1">
    <source>
        <dbReference type="SAM" id="MobiDB-lite"/>
    </source>
</evidence>
<comment type="caution">
    <text evidence="2">The sequence shown here is derived from an EMBL/GenBank/DDBJ whole genome shotgun (WGS) entry which is preliminary data.</text>
</comment>
<reference evidence="2" key="1">
    <citation type="submission" date="2023-10" db="EMBL/GenBank/DDBJ databases">
        <authorList>
            <person name="Chen Y."/>
            <person name="Shah S."/>
            <person name="Dougan E. K."/>
            <person name="Thang M."/>
            <person name="Chan C."/>
        </authorList>
    </citation>
    <scope>NUCLEOTIDE SEQUENCE [LARGE SCALE GENOMIC DNA]</scope>
</reference>
<evidence type="ECO:0000313" key="2">
    <source>
        <dbReference type="EMBL" id="CAK0894126.1"/>
    </source>
</evidence>
<feature type="compositionally biased region" description="Basic and acidic residues" evidence="1">
    <location>
        <begin position="1027"/>
        <end position="1051"/>
    </location>
</feature>
<accession>A0ABN9X4A9</accession>
<feature type="compositionally biased region" description="Low complexity" evidence="1">
    <location>
        <begin position="132"/>
        <end position="162"/>
    </location>
</feature>